<reference evidence="2" key="1">
    <citation type="submission" date="2011-05" db="EMBL/GenBank/DDBJ databases">
        <title>Complete sequence of Desulfotomaculum ruminis DSM 2154.</title>
        <authorList>
            <person name="Lucas S."/>
            <person name="Copeland A."/>
            <person name="Lapidus A."/>
            <person name="Cheng J.-F."/>
            <person name="Goodwin L."/>
            <person name="Pitluck S."/>
            <person name="Lu M."/>
            <person name="Detter J.C."/>
            <person name="Han C."/>
            <person name="Tapia R."/>
            <person name="Land M."/>
            <person name="Hauser L."/>
            <person name="Kyrpides N."/>
            <person name="Ivanova N."/>
            <person name="Mikhailova N."/>
            <person name="Pagani I."/>
            <person name="Stams A.J.M."/>
            <person name="Plugge C.M."/>
            <person name="Muyzer G."/>
            <person name="Kuever J."/>
            <person name="Parshina S.N."/>
            <person name="Ivanova A.E."/>
            <person name="Nazina T.N."/>
            <person name="Brambilla E."/>
            <person name="Spring S."/>
            <person name="Klenk H.-P."/>
            <person name="Woyke T."/>
        </authorList>
    </citation>
    <scope>NUCLEOTIDE SEQUENCE [LARGE SCALE GENOMIC DNA]</scope>
    <source>
        <strain evidence="2">ATCC 23193 / DSM 2154 / NCIB 8452 / DL</strain>
    </source>
</reference>
<dbReference type="HOGENOM" id="CLU_3215404_0_0_9"/>
<protein>
    <submittedName>
        <fullName evidence="1">Uncharacterized protein</fullName>
    </submittedName>
</protein>
<dbReference type="KEGG" id="dru:Desru_0707"/>
<evidence type="ECO:0000313" key="2">
    <source>
        <dbReference type="Proteomes" id="UP000009234"/>
    </source>
</evidence>
<name>F6DTX3_DESRL</name>
<proteinExistence type="predicted"/>
<dbReference type="AlphaFoldDB" id="F6DTX3"/>
<dbReference type="STRING" id="696281.Desru_0707"/>
<accession>F6DTX3</accession>
<dbReference type="EMBL" id="CP002780">
    <property type="protein sequence ID" value="AEG58991.1"/>
    <property type="molecule type" value="Genomic_DNA"/>
</dbReference>
<reference evidence="1 2" key="2">
    <citation type="journal article" date="2012" name="Stand. Genomic Sci.">
        <title>Complete genome sequence of the sulfate-reducing firmicute Desulfotomaculum ruminis type strain (DL(T)).</title>
        <authorList>
            <person name="Spring S."/>
            <person name="Visser M."/>
            <person name="Lu M."/>
            <person name="Copeland A."/>
            <person name="Lapidus A."/>
            <person name="Lucas S."/>
            <person name="Cheng J.F."/>
            <person name="Han C."/>
            <person name="Tapia R."/>
            <person name="Goodwin L.A."/>
            <person name="Pitluck S."/>
            <person name="Ivanova N."/>
            <person name="Land M."/>
            <person name="Hauser L."/>
            <person name="Larimer F."/>
            <person name="Rohde M."/>
            <person name="Goker M."/>
            <person name="Detter J.C."/>
            <person name="Kyrpides N.C."/>
            <person name="Woyke T."/>
            <person name="Schaap P.J."/>
            <person name="Plugge C.M."/>
            <person name="Muyzer G."/>
            <person name="Kuever J."/>
            <person name="Pereira I.A."/>
            <person name="Parshina S.N."/>
            <person name="Bernier-Latmani R."/>
            <person name="Stams A.J."/>
            <person name="Klenk H.P."/>
        </authorList>
    </citation>
    <scope>NUCLEOTIDE SEQUENCE [LARGE SCALE GENOMIC DNA]</scope>
    <source>
        <strain evidence="2">ATCC 23193 / DSM 2154 / NCIB 8452 / DL</strain>
    </source>
</reference>
<keyword evidence="2" id="KW-1185">Reference proteome</keyword>
<dbReference type="Proteomes" id="UP000009234">
    <property type="component" value="Chromosome"/>
</dbReference>
<sequence length="44" mass="5117">MLSFLDTSDLKNKEYDRDSYDINKAAENIAKNTSHKSHKDSEKK</sequence>
<organism evidence="1 2">
    <name type="scientific">Desulforamulus ruminis (strain ATCC 23193 / DSM 2154 / NCIMB 8452 / DL)</name>
    <name type="common">Desulfotomaculum ruminis</name>
    <dbReference type="NCBI Taxonomy" id="696281"/>
    <lineage>
        <taxon>Bacteria</taxon>
        <taxon>Bacillati</taxon>
        <taxon>Bacillota</taxon>
        <taxon>Clostridia</taxon>
        <taxon>Eubacteriales</taxon>
        <taxon>Peptococcaceae</taxon>
        <taxon>Desulforamulus</taxon>
    </lineage>
</organism>
<evidence type="ECO:0000313" key="1">
    <source>
        <dbReference type="EMBL" id="AEG58991.1"/>
    </source>
</evidence>
<gene>
    <name evidence="1" type="ordered locus">Desru_0707</name>
</gene>